<proteinExistence type="predicted"/>
<dbReference type="EMBL" id="JARBHB010000002">
    <property type="protein sequence ID" value="KAJ8894350.1"/>
    <property type="molecule type" value="Genomic_DNA"/>
</dbReference>
<name>A0ABQ9ICF8_9NEOP</name>
<evidence type="ECO:0000313" key="1">
    <source>
        <dbReference type="EMBL" id="KAJ8894350.1"/>
    </source>
</evidence>
<dbReference type="Proteomes" id="UP001159363">
    <property type="component" value="Chromosome 2"/>
</dbReference>
<keyword evidence="2" id="KW-1185">Reference proteome</keyword>
<accession>A0ABQ9ICF8</accession>
<gene>
    <name evidence="1" type="ORF">PR048_006978</name>
</gene>
<reference evidence="1 2" key="1">
    <citation type="submission" date="2023-02" db="EMBL/GenBank/DDBJ databases">
        <title>LHISI_Scaffold_Assembly.</title>
        <authorList>
            <person name="Stuart O.P."/>
            <person name="Cleave R."/>
            <person name="Magrath M.J.L."/>
            <person name="Mikheyev A.S."/>
        </authorList>
    </citation>
    <scope>NUCLEOTIDE SEQUENCE [LARGE SCALE GENOMIC DNA]</scope>
    <source>
        <strain evidence="1">Daus_M_001</strain>
        <tissue evidence="1">Leg muscle</tissue>
    </source>
</reference>
<sequence length="177" mass="19091">MKGNLEGATVAERLACSPPTKAIRARSPAGSLRISSCGNRVGGFSRGSPVSPTLSFRCCSILATIPLIGSQELQISSLHLLRVGNTTSHRIPTGVVTIYSELKSNYTNNPSNCYPFIANGNAFPSPNEVTIYFPWERTAENETGDQSCSPRGMTTINSSVVELVHRRHVCKSHRSLA</sequence>
<organism evidence="1 2">
    <name type="scientific">Dryococelus australis</name>
    <dbReference type="NCBI Taxonomy" id="614101"/>
    <lineage>
        <taxon>Eukaryota</taxon>
        <taxon>Metazoa</taxon>
        <taxon>Ecdysozoa</taxon>
        <taxon>Arthropoda</taxon>
        <taxon>Hexapoda</taxon>
        <taxon>Insecta</taxon>
        <taxon>Pterygota</taxon>
        <taxon>Neoptera</taxon>
        <taxon>Polyneoptera</taxon>
        <taxon>Phasmatodea</taxon>
        <taxon>Verophasmatodea</taxon>
        <taxon>Anareolatae</taxon>
        <taxon>Phasmatidae</taxon>
        <taxon>Eurycanthinae</taxon>
        <taxon>Dryococelus</taxon>
    </lineage>
</organism>
<evidence type="ECO:0000313" key="2">
    <source>
        <dbReference type="Proteomes" id="UP001159363"/>
    </source>
</evidence>
<protein>
    <submittedName>
        <fullName evidence="1">Uncharacterized protein</fullName>
    </submittedName>
</protein>
<comment type="caution">
    <text evidence="1">The sequence shown here is derived from an EMBL/GenBank/DDBJ whole genome shotgun (WGS) entry which is preliminary data.</text>
</comment>